<dbReference type="Pfam" id="PF00294">
    <property type="entry name" value="PfkB"/>
    <property type="match status" value="1"/>
</dbReference>
<dbReference type="UniPathway" id="UPA00916">
    <property type="reaction ID" value="UER00889"/>
</dbReference>
<keyword evidence="4 10" id="KW-0547">Nucleotide-binding</keyword>
<feature type="binding site" evidence="10">
    <location>
        <position position="284"/>
    </location>
    <ligand>
        <name>K(+)</name>
        <dbReference type="ChEBI" id="CHEBI:29103"/>
    </ligand>
</feature>
<feature type="binding site" evidence="10">
    <location>
        <begin position="217"/>
        <end position="222"/>
    </location>
    <ligand>
        <name>ATP</name>
        <dbReference type="ChEBI" id="CHEBI:30616"/>
    </ligand>
</feature>
<feature type="binding site" evidence="10">
    <location>
        <position position="245"/>
    </location>
    <ligand>
        <name>K(+)</name>
        <dbReference type="ChEBI" id="CHEBI:29103"/>
    </ligand>
</feature>
<comment type="function">
    <text evidence="10">Catalyzes the phosphorylation of ribose at O-5 in a reaction requiring ATP and magnesium. The resulting D-ribose-5-phosphate can then be used either for sythesis of nucleotides, histidine, and tryptophan, or as a component of the pentose phosphate pathway.</text>
</comment>
<keyword evidence="14" id="KW-1185">Reference proteome</keyword>
<keyword evidence="3 10" id="KW-0479">Metal-binding</keyword>
<feature type="binding site" evidence="10">
    <location>
        <begin position="38"/>
        <end position="42"/>
    </location>
    <ligand>
        <name>substrate</name>
    </ligand>
</feature>
<dbReference type="PRINTS" id="PR00990">
    <property type="entry name" value="RIBOKINASE"/>
</dbReference>
<comment type="subcellular location">
    <subcellularLocation>
        <location evidence="10">Cytoplasm</location>
    </subcellularLocation>
</comment>
<keyword evidence="6 10" id="KW-0067">ATP-binding</keyword>
<feature type="active site" description="Proton acceptor" evidence="10">
    <location>
        <position position="249"/>
    </location>
</feature>
<dbReference type="InterPro" id="IPR002139">
    <property type="entry name" value="Ribo/fructo_kinase"/>
</dbReference>
<dbReference type="PANTHER" id="PTHR10584">
    <property type="entry name" value="SUGAR KINASE"/>
    <property type="match status" value="1"/>
</dbReference>
<evidence type="ECO:0000256" key="11">
    <source>
        <dbReference type="NCBIfam" id="TIGR02152"/>
    </source>
</evidence>
<dbReference type="InterPro" id="IPR011877">
    <property type="entry name" value="Ribokinase"/>
</dbReference>
<dbReference type="SUPFAM" id="SSF53613">
    <property type="entry name" value="Ribokinase-like"/>
    <property type="match status" value="1"/>
</dbReference>
<keyword evidence="5 10" id="KW-0418">Kinase</keyword>
<dbReference type="GO" id="GO:0046872">
    <property type="term" value="F:metal ion binding"/>
    <property type="evidence" value="ECO:0007669"/>
    <property type="project" value="UniProtKB-KW"/>
</dbReference>
<gene>
    <name evidence="10" type="primary">rbsK</name>
    <name evidence="13" type="ORF">SAMN04488541_101058</name>
</gene>
<evidence type="ECO:0000256" key="9">
    <source>
        <dbReference type="ARBA" id="ARBA00023277"/>
    </source>
</evidence>
<feature type="binding site" evidence="10">
    <location>
        <position position="183"/>
    </location>
    <ligand>
        <name>ATP</name>
        <dbReference type="ChEBI" id="CHEBI:30616"/>
    </ligand>
</feature>
<name>A0A1I2EJ34_9BACT</name>
<dbReference type="EMBL" id="FONY01000010">
    <property type="protein sequence ID" value="SFE93084.1"/>
    <property type="molecule type" value="Genomic_DNA"/>
</dbReference>
<dbReference type="OrthoDB" id="9775849at2"/>
<keyword evidence="9 10" id="KW-0119">Carbohydrate metabolism</keyword>
<feature type="binding site" evidence="10">
    <location>
        <position position="249"/>
    </location>
    <ligand>
        <name>substrate</name>
    </ligand>
</feature>
<comment type="cofactor">
    <cofactor evidence="10">
        <name>Mg(2+)</name>
        <dbReference type="ChEBI" id="CHEBI:18420"/>
    </cofactor>
    <text evidence="10">Requires a divalent cation, most likely magnesium in vivo, as an electrophilic catalyst to aid phosphoryl group transfer. It is the chelate of the metal and the nucleotide that is the actual substrate.</text>
</comment>
<dbReference type="PANTHER" id="PTHR10584:SF166">
    <property type="entry name" value="RIBOKINASE"/>
    <property type="match status" value="1"/>
</dbReference>
<comment type="subunit">
    <text evidence="10">Homodimer.</text>
</comment>
<dbReference type="InterPro" id="IPR011611">
    <property type="entry name" value="PfkB_dom"/>
</dbReference>
<dbReference type="GO" id="GO:0005524">
    <property type="term" value="F:ATP binding"/>
    <property type="evidence" value="ECO:0007669"/>
    <property type="project" value="UniProtKB-UniRule"/>
</dbReference>
<dbReference type="EC" id="2.7.1.15" evidence="10 11"/>
<feature type="binding site" evidence="10">
    <location>
        <position position="279"/>
    </location>
    <ligand>
        <name>K(+)</name>
        <dbReference type="ChEBI" id="CHEBI:29103"/>
    </ligand>
</feature>
<dbReference type="RefSeq" id="WP_091542500.1">
    <property type="nucleotide sequence ID" value="NZ_FONY01000010.1"/>
</dbReference>
<dbReference type="InterPro" id="IPR029056">
    <property type="entry name" value="Ribokinase-like"/>
</dbReference>
<feature type="binding site" evidence="10">
    <location>
        <position position="139"/>
    </location>
    <ligand>
        <name>substrate</name>
    </ligand>
</feature>
<reference evidence="13 14" key="1">
    <citation type="submission" date="2016-10" db="EMBL/GenBank/DDBJ databases">
        <authorList>
            <person name="de Groot N.N."/>
        </authorList>
    </citation>
    <scope>NUCLEOTIDE SEQUENCE [LARGE SCALE GENOMIC DNA]</scope>
    <source>
        <strain>GEY</strain>
        <strain evidence="14">DSM 9560</strain>
    </source>
</reference>
<feature type="binding site" evidence="10">
    <location>
        <position position="288"/>
    </location>
    <ligand>
        <name>K(+)</name>
        <dbReference type="ChEBI" id="CHEBI:29103"/>
    </ligand>
</feature>
<feature type="binding site" evidence="10">
    <location>
        <position position="273"/>
    </location>
    <ligand>
        <name>ATP</name>
        <dbReference type="ChEBI" id="CHEBI:30616"/>
    </ligand>
</feature>
<keyword evidence="7 10" id="KW-0460">Magnesium</keyword>
<proteinExistence type="inferred from homology"/>
<evidence type="ECO:0000256" key="6">
    <source>
        <dbReference type="ARBA" id="ARBA00022840"/>
    </source>
</evidence>
<protein>
    <recommendedName>
        <fullName evidence="10 11">Ribokinase</fullName>
        <shortName evidence="10">RK</shortName>
        <ecNumber evidence="10 11">2.7.1.15</ecNumber>
    </recommendedName>
</protein>
<feature type="binding site" evidence="10">
    <location>
        <begin position="248"/>
        <end position="249"/>
    </location>
    <ligand>
        <name>ATP</name>
        <dbReference type="ChEBI" id="CHEBI:30616"/>
    </ligand>
</feature>
<keyword evidence="8 10" id="KW-0630">Potassium</keyword>
<feature type="binding site" evidence="10">
    <location>
        <position position="282"/>
    </location>
    <ligand>
        <name>K(+)</name>
        <dbReference type="ChEBI" id="CHEBI:29103"/>
    </ligand>
</feature>
<dbReference type="GO" id="GO:0004747">
    <property type="term" value="F:ribokinase activity"/>
    <property type="evidence" value="ECO:0007669"/>
    <property type="project" value="UniProtKB-UniRule"/>
</dbReference>
<evidence type="ECO:0000256" key="5">
    <source>
        <dbReference type="ARBA" id="ARBA00022777"/>
    </source>
</evidence>
<accession>A0A1I2EJ34</accession>
<evidence type="ECO:0000256" key="10">
    <source>
        <dbReference type="HAMAP-Rule" id="MF_01987"/>
    </source>
</evidence>
<dbReference type="STRING" id="1003.SAMN04488541_101058"/>
<organism evidence="13 14">
    <name type="scientific">Thermoflexibacter ruber</name>
    <dbReference type="NCBI Taxonomy" id="1003"/>
    <lineage>
        <taxon>Bacteria</taxon>
        <taxon>Pseudomonadati</taxon>
        <taxon>Bacteroidota</taxon>
        <taxon>Cytophagia</taxon>
        <taxon>Cytophagales</taxon>
        <taxon>Thermoflexibacteraceae</taxon>
        <taxon>Thermoflexibacter</taxon>
    </lineage>
</organism>
<comment type="caution">
    <text evidence="10">Lacks conserved residue(s) required for the propagation of feature annotation.</text>
</comment>
<dbReference type="GO" id="GO:0019303">
    <property type="term" value="P:D-ribose catabolic process"/>
    <property type="evidence" value="ECO:0007669"/>
    <property type="project" value="UniProtKB-UniRule"/>
</dbReference>
<evidence type="ECO:0000256" key="1">
    <source>
        <dbReference type="ARBA" id="ARBA00022490"/>
    </source>
</evidence>
<keyword evidence="1 10" id="KW-0963">Cytoplasm</keyword>
<dbReference type="CDD" id="cd01174">
    <property type="entry name" value="ribokinase"/>
    <property type="match status" value="1"/>
</dbReference>
<evidence type="ECO:0000256" key="3">
    <source>
        <dbReference type="ARBA" id="ARBA00022723"/>
    </source>
</evidence>
<comment type="pathway">
    <text evidence="10">Carbohydrate metabolism; D-ribose degradation; D-ribose 5-phosphate from beta-D-ribopyranose: step 2/2.</text>
</comment>
<evidence type="ECO:0000256" key="7">
    <source>
        <dbReference type="ARBA" id="ARBA00022842"/>
    </source>
</evidence>
<feature type="binding site" evidence="10">
    <location>
        <position position="243"/>
    </location>
    <ligand>
        <name>K(+)</name>
        <dbReference type="ChEBI" id="CHEBI:29103"/>
    </ligand>
</feature>
<comment type="activity regulation">
    <text evidence="10">Activated by a monovalent cation that binds near, but not in, the active site. The most likely occupant of the site in vivo is potassium. Ion binding induces a conformational change that may alter substrate affinity.</text>
</comment>
<evidence type="ECO:0000256" key="4">
    <source>
        <dbReference type="ARBA" id="ARBA00022741"/>
    </source>
</evidence>
<dbReference type="HAMAP" id="MF_01987">
    <property type="entry name" value="Ribokinase"/>
    <property type="match status" value="1"/>
</dbReference>
<feature type="domain" description="Carbohydrate kinase PfkB" evidence="12">
    <location>
        <begin position="2"/>
        <end position="290"/>
    </location>
</feature>
<evidence type="ECO:0000256" key="2">
    <source>
        <dbReference type="ARBA" id="ARBA00022679"/>
    </source>
</evidence>
<dbReference type="Gene3D" id="3.40.1190.20">
    <property type="match status" value="1"/>
</dbReference>
<dbReference type="FunFam" id="3.40.1190.20:FF:000012">
    <property type="entry name" value="Ribokinase"/>
    <property type="match status" value="1"/>
</dbReference>
<dbReference type="NCBIfam" id="TIGR02152">
    <property type="entry name" value="D_ribokin_bact"/>
    <property type="match status" value="1"/>
</dbReference>
<dbReference type="AlphaFoldDB" id="A0A1I2EJ34"/>
<comment type="catalytic activity">
    <reaction evidence="10">
        <text>D-ribose + ATP = D-ribose 5-phosphate + ADP + H(+)</text>
        <dbReference type="Rhea" id="RHEA:13697"/>
        <dbReference type="ChEBI" id="CHEBI:15378"/>
        <dbReference type="ChEBI" id="CHEBI:30616"/>
        <dbReference type="ChEBI" id="CHEBI:47013"/>
        <dbReference type="ChEBI" id="CHEBI:78346"/>
        <dbReference type="ChEBI" id="CHEBI:456216"/>
        <dbReference type="EC" id="2.7.1.15"/>
    </reaction>
</comment>
<comment type="similarity">
    <text evidence="10">Belongs to the carbohydrate kinase PfkB family. Ribokinase subfamily.</text>
</comment>
<evidence type="ECO:0000313" key="13">
    <source>
        <dbReference type="EMBL" id="SFE93084.1"/>
    </source>
</evidence>
<dbReference type="NCBIfam" id="NF008353">
    <property type="entry name" value="PRK11142.1"/>
    <property type="match status" value="1"/>
</dbReference>
<dbReference type="GO" id="GO:0005829">
    <property type="term" value="C:cytosol"/>
    <property type="evidence" value="ECO:0007669"/>
    <property type="project" value="TreeGrafter"/>
</dbReference>
<evidence type="ECO:0000256" key="8">
    <source>
        <dbReference type="ARBA" id="ARBA00022958"/>
    </source>
</evidence>
<evidence type="ECO:0000313" key="14">
    <source>
        <dbReference type="Proteomes" id="UP000199513"/>
    </source>
</evidence>
<evidence type="ECO:0000259" key="12">
    <source>
        <dbReference type="Pfam" id="PF00294"/>
    </source>
</evidence>
<sequence>MNIVVIGSTNIDMIAQVPHLPQAGETVIGGTFSQAYGGKGANQAVAASRMGGQVTFISCVGDDTFGTEVIQHFQKEGIYTDFVFKEKNVATGIALIMVDEKGTNSIAVASGANERLSPQHIDQARQVLEEADIVLLQLEIPLATVIYAIDLAKQMGKKVLLNPAPAQRLPKSLLSKVDILIPNEIEAEMLTGIRFEEEIKIVGENLLSLGVETVIITLGEKGCYVIDSQSARQIPAPQVKAIDTTAAGDVFCGTLAVSLAEQRTLIEAVHFANAAAALSVTKVGAQPSAPCKSEIENFLKGLLAKNQ</sequence>
<dbReference type="Proteomes" id="UP000199513">
    <property type="component" value="Unassembled WGS sequence"/>
</dbReference>
<feature type="binding site" evidence="10">
    <location>
        <begin position="10"/>
        <end position="12"/>
    </location>
    <ligand>
        <name>substrate</name>
    </ligand>
</feature>
<keyword evidence="2 10" id="KW-0808">Transferase</keyword>